<dbReference type="AlphaFoldDB" id="A0A0B5ATK0"/>
<gene>
    <name evidence="1" type="ORF">JMA_27350</name>
</gene>
<name>A0A0B5ATK0_9BACL</name>
<dbReference type="HOGENOM" id="CLU_2788317_0_0_9"/>
<accession>A0A0B5ATK0</accession>
<proteinExistence type="predicted"/>
<dbReference type="STRING" id="1508404.JMA_27350"/>
<dbReference type="Proteomes" id="UP000031449">
    <property type="component" value="Chromosome"/>
</dbReference>
<reference evidence="1 2" key="1">
    <citation type="submission" date="2014-08" db="EMBL/GenBank/DDBJ databases">
        <title>Complete genome of a marine bacteria Jeotgalibacillus malaysiensis.</title>
        <authorList>
            <person name="Yaakop A.S."/>
            <person name="Chan K.-G."/>
            <person name="Goh K.M."/>
        </authorList>
    </citation>
    <scope>NUCLEOTIDE SEQUENCE [LARGE SCALE GENOMIC DNA]</scope>
    <source>
        <strain evidence="1 2">D5</strain>
    </source>
</reference>
<protein>
    <submittedName>
        <fullName evidence="1">Uncharacterized protein</fullName>
    </submittedName>
</protein>
<dbReference type="EMBL" id="CP009416">
    <property type="protein sequence ID" value="AJD92052.1"/>
    <property type="molecule type" value="Genomic_DNA"/>
</dbReference>
<evidence type="ECO:0000313" key="1">
    <source>
        <dbReference type="EMBL" id="AJD92052.1"/>
    </source>
</evidence>
<dbReference type="KEGG" id="jeo:JMA_27350"/>
<organism evidence="1 2">
    <name type="scientific">Jeotgalibacillus malaysiensis</name>
    <dbReference type="NCBI Taxonomy" id="1508404"/>
    <lineage>
        <taxon>Bacteria</taxon>
        <taxon>Bacillati</taxon>
        <taxon>Bacillota</taxon>
        <taxon>Bacilli</taxon>
        <taxon>Bacillales</taxon>
        <taxon>Caryophanaceae</taxon>
        <taxon>Jeotgalibacillus</taxon>
    </lineage>
</organism>
<evidence type="ECO:0000313" key="2">
    <source>
        <dbReference type="Proteomes" id="UP000031449"/>
    </source>
</evidence>
<sequence length="68" mass="8105">MNCIECRQDMTKVKDIKRTYYTRKDYRCSGCRSKGSMTYNRKGDLIDFKWKAAPNHQKEQMNGAYKTI</sequence>
<dbReference type="BioCyc" id="JESP1508404:G14D9-12015-MONOMER"/>
<keyword evidence="2" id="KW-1185">Reference proteome</keyword>